<sequence>MNTHVPSNATREQQIPNDAHGLHADSIFDDNMFCFEKNRKQVLDTIYLWPHSLMVKIAQLNHQENGDTPQLRHTTFCICPAVSAKLVAQLFTTLFYAEIDDPVEDSAGAEMLIPVRIYCRLLDFTPEIHHVGRLLKFGTFRNSDFAFWEEGYDSQQFPVVSQTLDAMIYKHWFTMFRLLIPLCSRTHLDPQHRPHIERPQTPKIPSWSATKDHDVPSLGVLSLAISLGSLTLNDVVPSHRGIALSDQPGPAEIEGEAPPYEEDDDYNATILPQYNRQYHHDISSPQWEPKWLLTYYLFI</sequence>
<reference evidence="2" key="1">
    <citation type="journal article" date="2020" name="Stud. Mycol.">
        <title>101 Dothideomycetes genomes: a test case for predicting lifestyles and emergence of pathogens.</title>
        <authorList>
            <person name="Haridas S."/>
            <person name="Albert R."/>
            <person name="Binder M."/>
            <person name="Bloem J."/>
            <person name="Labutti K."/>
            <person name="Salamov A."/>
            <person name="Andreopoulos B."/>
            <person name="Baker S."/>
            <person name="Barry K."/>
            <person name="Bills G."/>
            <person name="Bluhm B."/>
            <person name="Cannon C."/>
            <person name="Castanera R."/>
            <person name="Culley D."/>
            <person name="Daum C."/>
            <person name="Ezra D."/>
            <person name="Gonzalez J."/>
            <person name="Henrissat B."/>
            <person name="Kuo A."/>
            <person name="Liang C."/>
            <person name="Lipzen A."/>
            <person name="Lutzoni F."/>
            <person name="Magnuson J."/>
            <person name="Mondo S."/>
            <person name="Nolan M."/>
            <person name="Ohm R."/>
            <person name="Pangilinan J."/>
            <person name="Park H.-J."/>
            <person name="Ramirez L."/>
            <person name="Alfaro M."/>
            <person name="Sun H."/>
            <person name="Tritt A."/>
            <person name="Yoshinaga Y."/>
            <person name="Zwiers L.-H."/>
            <person name="Turgeon B."/>
            <person name="Goodwin S."/>
            <person name="Spatafora J."/>
            <person name="Crous P."/>
            <person name="Grigoriev I."/>
        </authorList>
    </citation>
    <scope>NUCLEOTIDE SEQUENCE</scope>
    <source>
        <strain evidence="2">CBS 279.74</strain>
    </source>
</reference>
<name>A0A6G1KAA8_9PLEO</name>
<feature type="region of interest" description="Disordered" evidence="1">
    <location>
        <begin position="241"/>
        <end position="265"/>
    </location>
</feature>
<dbReference type="EMBL" id="MU005770">
    <property type="protein sequence ID" value="KAF2709402.1"/>
    <property type="molecule type" value="Genomic_DNA"/>
</dbReference>
<proteinExistence type="predicted"/>
<dbReference type="Proteomes" id="UP000799428">
    <property type="component" value="Unassembled WGS sequence"/>
</dbReference>
<protein>
    <submittedName>
        <fullName evidence="2">Uncharacterized protein</fullName>
    </submittedName>
</protein>
<evidence type="ECO:0000313" key="2">
    <source>
        <dbReference type="EMBL" id="KAF2709402.1"/>
    </source>
</evidence>
<dbReference type="AlphaFoldDB" id="A0A6G1KAA8"/>
<feature type="compositionally biased region" description="Acidic residues" evidence="1">
    <location>
        <begin position="253"/>
        <end position="265"/>
    </location>
</feature>
<evidence type="ECO:0000313" key="3">
    <source>
        <dbReference type="Proteomes" id="UP000799428"/>
    </source>
</evidence>
<gene>
    <name evidence="2" type="ORF">K504DRAFT_502129</name>
</gene>
<organism evidence="2 3">
    <name type="scientific">Pleomassaria siparia CBS 279.74</name>
    <dbReference type="NCBI Taxonomy" id="1314801"/>
    <lineage>
        <taxon>Eukaryota</taxon>
        <taxon>Fungi</taxon>
        <taxon>Dikarya</taxon>
        <taxon>Ascomycota</taxon>
        <taxon>Pezizomycotina</taxon>
        <taxon>Dothideomycetes</taxon>
        <taxon>Pleosporomycetidae</taxon>
        <taxon>Pleosporales</taxon>
        <taxon>Pleomassariaceae</taxon>
        <taxon>Pleomassaria</taxon>
    </lineage>
</organism>
<accession>A0A6G1KAA8</accession>
<evidence type="ECO:0000256" key="1">
    <source>
        <dbReference type="SAM" id="MobiDB-lite"/>
    </source>
</evidence>
<keyword evidence="3" id="KW-1185">Reference proteome</keyword>